<accession>V8G9H6</accession>
<organism evidence="1 2">
    <name type="scientific">Pelistega indica</name>
    <dbReference type="NCBI Taxonomy" id="1414851"/>
    <lineage>
        <taxon>Bacteria</taxon>
        <taxon>Pseudomonadati</taxon>
        <taxon>Pseudomonadota</taxon>
        <taxon>Betaproteobacteria</taxon>
        <taxon>Burkholderiales</taxon>
        <taxon>Alcaligenaceae</taxon>
        <taxon>Pelistega</taxon>
    </lineage>
</organism>
<evidence type="ECO:0000313" key="2">
    <source>
        <dbReference type="Proteomes" id="UP000018766"/>
    </source>
</evidence>
<dbReference type="Proteomes" id="UP000018766">
    <property type="component" value="Unassembled WGS sequence"/>
</dbReference>
<evidence type="ECO:0000313" key="1">
    <source>
        <dbReference type="EMBL" id="ETD72588.1"/>
    </source>
</evidence>
<name>V8G9H6_9BURK</name>
<dbReference type="AlphaFoldDB" id="V8G9H6"/>
<protein>
    <recommendedName>
        <fullName evidence="3">Cofactor-independent phosphoglycerate mutase</fullName>
    </recommendedName>
</protein>
<gene>
    <name evidence="1" type="ORF">V757_03345</name>
</gene>
<evidence type="ECO:0008006" key="3">
    <source>
        <dbReference type="Google" id="ProtNLM"/>
    </source>
</evidence>
<reference evidence="1 2" key="1">
    <citation type="submission" date="2013-11" db="EMBL/GenBank/DDBJ databases">
        <title>Genomic analysis of Pelistega sp. HM-7.</title>
        <authorList>
            <person name="Kumbhare S.V."/>
            <person name="Shetty S.A."/>
            <person name="Sharma O."/>
            <person name="Dhotre D.P."/>
        </authorList>
    </citation>
    <scope>NUCLEOTIDE SEQUENCE [LARGE SCALE GENOMIC DNA]</scope>
    <source>
        <strain evidence="1 2">HM-7</strain>
    </source>
</reference>
<comment type="caution">
    <text evidence="1">The sequence shown here is derived from an EMBL/GenBank/DDBJ whole genome shotgun (WGS) entry which is preliminary data.</text>
</comment>
<proteinExistence type="predicted"/>
<dbReference type="EMBL" id="AYSV01000054">
    <property type="protein sequence ID" value="ETD72588.1"/>
    <property type="molecule type" value="Genomic_DNA"/>
</dbReference>
<keyword evidence="2" id="KW-1185">Reference proteome</keyword>
<sequence>MAKESEAYLPKQAPHFTRLLQTHSASTQWFDLESIGCTPYEYYQLQKAHYQHLDGYCAKGLGILYAYHSSQHFNTYPSENIYLMELSHAEMGLNNASLFLYDELGAQQSETLQLFETVKSLFEQTPFTFLDHNHRYALIDMGADFNHPLPSPSLLATGNLNDWYRQLSLPRELRALLNEVQMTLFNHPVNQAREQKRLKPLNHAWIYGGAQLNHFMQPLSNTEKHQNTQTLIIDKLYLPHLHQDWGTWLATLPSIDEQLNSHQKEIEQIQLIGFDRIVTLTPDSWVKSIFNNKNNWKQWWSLSK</sequence>